<reference evidence="7 8" key="1">
    <citation type="journal article" date="2009" name="Science">
        <title>Green evolution and dynamic adaptations revealed by genomes of the marine picoeukaryotes Micromonas.</title>
        <authorList>
            <person name="Worden A.Z."/>
            <person name="Lee J.H."/>
            <person name="Mock T."/>
            <person name="Rouze P."/>
            <person name="Simmons M.P."/>
            <person name="Aerts A.L."/>
            <person name="Allen A.E."/>
            <person name="Cuvelier M.L."/>
            <person name="Derelle E."/>
            <person name="Everett M.V."/>
            <person name="Foulon E."/>
            <person name="Grimwood J."/>
            <person name="Gundlach H."/>
            <person name="Henrissat B."/>
            <person name="Napoli C."/>
            <person name="McDonald S.M."/>
            <person name="Parker M.S."/>
            <person name="Rombauts S."/>
            <person name="Salamov A."/>
            <person name="Von Dassow P."/>
            <person name="Badger J.H."/>
            <person name="Coutinho P.M."/>
            <person name="Demir E."/>
            <person name="Dubchak I."/>
            <person name="Gentemann C."/>
            <person name="Eikrem W."/>
            <person name="Gready J.E."/>
            <person name="John U."/>
            <person name="Lanier W."/>
            <person name="Lindquist E.A."/>
            <person name="Lucas S."/>
            <person name="Mayer K.F."/>
            <person name="Moreau H."/>
            <person name="Not F."/>
            <person name="Otillar R."/>
            <person name="Panaud O."/>
            <person name="Pangilinan J."/>
            <person name="Paulsen I."/>
            <person name="Piegu B."/>
            <person name="Poliakov A."/>
            <person name="Robbens S."/>
            <person name="Schmutz J."/>
            <person name="Toulza E."/>
            <person name="Wyss T."/>
            <person name="Zelensky A."/>
            <person name="Zhou K."/>
            <person name="Armbrust E.V."/>
            <person name="Bhattacharya D."/>
            <person name="Goodenough U.W."/>
            <person name="Van de Peer Y."/>
            <person name="Grigoriev I.V."/>
        </authorList>
    </citation>
    <scope>NUCLEOTIDE SEQUENCE [LARGE SCALE GENOMIC DNA]</scope>
    <source>
        <strain evidence="7 8">CCMP1545</strain>
    </source>
</reference>
<dbReference type="RefSeq" id="XP_003062564.1">
    <property type="nucleotide sequence ID" value="XM_003062518.1"/>
</dbReference>
<evidence type="ECO:0000313" key="7">
    <source>
        <dbReference type="EMBL" id="EEH53383.1"/>
    </source>
</evidence>
<keyword evidence="4" id="KW-0408">Iron</keyword>
<evidence type="ECO:0000256" key="5">
    <source>
        <dbReference type="ARBA" id="ARBA00023014"/>
    </source>
</evidence>
<dbReference type="Gene3D" id="3.40.950.10">
    <property type="entry name" value="Fe-only Hydrogenase (Larger Subunit), Chain L, domain 3"/>
    <property type="match status" value="1"/>
</dbReference>
<feature type="domain" description="Iron hydrogenase large subunit C-terminal" evidence="6">
    <location>
        <begin position="105"/>
        <end position="383"/>
    </location>
</feature>
<dbReference type="SUPFAM" id="SSF53920">
    <property type="entry name" value="Fe-only hydrogenase"/>
    <property type="match status" value="1"/>
</dbReference>
<proteinExistence type="inferred from homology"/>
<evidence type="ECO:0000313" key="8">
    <source>
        <dbReference type="Proteomes" id="UP000001876"/>
    </source>
</evidence>
<feature type="non-terminal residue" evidence="7">
    <location>
        <position position="388"/>
    </location>
</feature>
<dbReference type="FunFam" id="3.30.70.20:FF:000042">
    <property type="entry name" value="Cytosolic Fe-S cluster assembly factor NAR1"/>
    <property type="match status" value="1"/>
</dbReference>
<keyword evidence="5" id="KW-0411">Iron-sulfur</keyword>
<feature type="non-terminal residue" evidence="7">
    <location>
        <position position="1"/>
    </location>
</feature>
<dbReference type="OrthoDB" id="10253113at2759"/>
<dbReference type="AlphaFoldDB" id="C1N383"/>
<dbReference type="STRING" id="564608.C1N383"/>
<dbReference type="GO" id="GO:0051539">
    <property type="term" value="F:4 iron, 4 sulfur cluster binding"/>
    <property type="evidence" value="ECO:0007669"/>
    <property type="project" value="UniProtKB-KW"/>
</dbReference>
<dbReference type="Proteomes" id="UP000001876">
    <property type="component" value="Unassembled WGS sequence"/>
</dbReference>
<keyword evidence="3" id="KW-0479">Metal-binding</keyword>
<dbReference type="InterPro" id="IPR050340">
    <property type="entry name" value="Cytosolic_Fe-S_CAF"/>
</dbReference>
<evidence type="ECO:0000256" key="2">
    <source>
        <dbReference type="ARBA" id="ARBA00022485"/>
    </source>
</evidence>
<protein>
    <submittedName>
        <fullName evidence="7">Predicted protein</fullName>
    </submittedName>
</protein>
<evidence type="ECO:0000256" key="3">
    <source>
        <dbReference type="ARBA" id="ARBA00022723"/>
    </source>
</evidence>
<dbReference type="InterPro" id="IPR009016">
    <property type="entry name" value="Fe_hydrogenase"/>
</dbReference>
<dbReference type="OMA" id="GYLHHVL"/>
<evidence type="ECO:0000259" key="6">
    <source>
        <dbReference type="Pfam" id="PF02906"/>
    </source>
</evidence>
<dbReference type="eggNOG" id="KOG2439">
    <property type="taxonomic scope" value="Eukaryota"/>
</dbReference>
<keyword evidence="8" id="KW-1185">Reference proteome</keyword>
<evidence type="ECO:0000256" key="4">
    <source>
        <dbReference type="ARBA" id="ARBA00023004"/>
    </source>
</evidence>
<comment type="similarity">
    <text evidence="1">Belongs to the NARF family.</text>
</comment>
<sequence>FSGAVKLGDLNDFINPSQNCVVALTAGEVILQRRGAPPSDLPPGAPTIYGDPSAPTVKVSLSDCLACSGCVTSAETVLLEAQSADEFRARVRAAAMSGGRMVVVVSVVLDTTASRDLSLLESCEEFVSRYRNAKHAAVTNTPPPSPADVLPVLTSACPGWVCYAEKTHGGAVLNHVSAVKSPQQVMGCIVKRKIAAELGVPASAVFHATVMPCFDKKLEASREDFAMDDLGENVREVDCVLTTGEVAEMIAVAAGLGAPSSALAFNPRPRCLSTPPDAFQLHPVVRSGSGGYLDAVFRHAAKVLHGVDVTGPLKYATPSSRNLDLKEVTLEVDGAVVLRFAAAYGFRNIQNIVRKCKAGSVATGDAYDFVEIMACPSGCLNGGGQLPP</sequence>
<organism evidence="8">
    <name type="scientific">Micromonas pusilla (strain CCMP1545)</name>
    <name type="common">Picoplanktonic green alga</name>
    <dbReference type="NCBI Taxonomy" id="564608"/>
    <lineage>
        <taxon>Eukaryota</taxon>
        <taxon>Viridiplantae</taxon>
        <taxon>Chlorophyta</taxon>
        <taxon>Mamiellophyceae</taxon>
        <taxon>Mamiellales</taxon>
        <taxon>Mamiellaceae</taxon>
        <taxon>Micromonas</taxon>
    </lineage>
</organism>
<dbReference type="GO" id="GO:0046872">
    <property type="term" value="F:metal ion binding"/>
    <property type="evidence" value="ECO:0007669"/>
    <property type="project" value="UniProtKB-KW"/>
</dbReference>
<dbReference type="PANTHER" id="PTHR11615">
    <property type="entry name" value="NITRATE, FORMATE, IRON DEHYDROGENASE"/>
    <property type="match status" value="1"/>
</dbReference>
<dbReference type="Gene3D" id="3.40.50.1780">
    <property type="match status" value="1"/>
</dbReference>
<dbReference type="GeneID" id="9688004"/>
<accession>C1N383</accession>
<dbReference type="EMBL" id="GG663746">
    <property type="protein sequence ID" value="EEH53383.1"/>
    <property type="molecule type" value="Genomic_DNA"/>
</dbReference>
<dbReference type="InterPro" id="IPR004108">
    <property type="entry name" value="Fe_hydrogenase_lsu_C"/>
</dbReference>
<dbReference type="KEGG" id="mpp:MICPUCDRAFT_2829"/>
<evidence type="ECO:0000256" key="1">
    <source>
        <dbReference type="ARBA" id="ARBA00006596"/>
    </source>
</evidence>
<keyword evidence="2" id="KW-0004">4Fe-4S</keyword>
<gene>
    <name evidence="7" type="ORF">MICPUCDRAFT_2829</name>
</gene>
<dbReference type="Pfam" id="PF02906">
    <property type="entry name" value="Fe_hyd_lg_C"/>
    <property type="match status" value="1"/>
</dbReference>
<name>C1N383_MICPC</name>